<keyword evidence="1" id="KW-1133">Transmembrane helix</keyword>
<gene>
    <name evidence="2" type="ordered locus">Mvan_4059</name>
</gene>
<proteinExistence type="predicted"/>
<evidence type="ECO:0000256" key="1">
    <source>
        <dbReference type="SAM" id="Phobius"/>
    </source>
</evidence>
<reference evidence="2" key="1">
    <citation type="submission" date="2006-12" db="EMBL/GenBank/DDBJ databases">
        <title>Complete sequence of Mycobacterium vanbaalenii PYR-1.</title>
        <authorList>
            <consortium name="US DOE Joint Genome Institute"/>
            <person name="Copeland A."/>
            <person name="Lucas S."/>
            <person name="Lapidus A."/>
            <person name="Barry K."/>
            <person name="Detter J.C."/>
            <person name="Glavina del Rio T."/>
            <person name="Hammon N."/>
            <person name="Israni S."/>
            <person name="Dalin E."/>
            <person name="Tice H."/>
            <person name="Pitluck S."/>
            <person name="Singan V."/>
            <person name="Schmutz J."/>
            <person name="Larimer F."/>
            <person name="Land M."/>
            <person name="Hauser L."/>
            <person name="Kyrpides N."/>
            <person name="Anderson I.J."/>
            <person name="Miller C."/>
            <person name="Richardson P."/>
        </authorList>
    </citation>
    <scope>NUCLEOTIDE SEQUENCE [LARGE SCALE GENOMIC DNA]</scope>
    <source>
        <strain evidence="2">PYR-1</strain>
    </source>
</reference>
<feature type="transmembrane region" description="Helical" evidence="1">
    <location>
        <begin position="14"/>
        <end position="36"/>
    </location>
</feature>
<dbReference type="AlphaFoldDB" id="A1TCD6"/>
<accession>A1TCD6</accession>
<evidence type="ECO:0000313" key="2">
    <source>
        <dbReference type="EMBL" id="ABM14836.1"/>
    </source>
</evidence>
<dbReference type="KEGG" id="mva:Mvan_4059"/>
<organism evidence="2 3">
    <name type="scientific">Mycolicibacterium vanbaalenii (strain DSM 7251 / JCM 13017 / BCRC 16820 / KCTC 9966 / NRRL B-24157 / PYR-1)</name>
    <name type="common">Mycobacterium vanbaalenii</name>
    <dbReference type="NCBI Taxonomy" id="350058"/>
    <lineage>
        <taxon>Bacteria</taxon>
        <taxon>Bacillati</taxon>
        <taxon>Actinomycetota</taxon>
        <taxon>Actinomycetes</taxon>
        <taxon>Mycobacteriales</taxon>
        <taxon>Mycobacteriaceae</taxon>
        <taxon>Mycolicibacterium</taxon>
    </lineage>
</organism>
<dbReference type="STRING" id="350058.Mvan_4059"/>
<evidence type="ECO:0000313" key="3">
    <source>
        <dbReference type="Proteomes" id="UP000009159"/>
    </source>
</evidence>
<dbReference type="Proteomes" id="UP000009159">
    <property type="component" value="Chromosome"/>
</dbReference>
<keyword evidence="3" id="KW-1185">Reference proteome</keyword>
<keyword evidence="1" id="KW-0472">Membrane</keyword>
<dbReference type="EMBL" id="CP000511">
    <property type="protein sequence ID" value="ABM14836.1"/>
    <property type="molecule type" value="Genomic_DNA"/>
</dbReference>
<keyword evidence="1" id="KW-0812">Transmembrane</keyword>
<name>A1TCD6_MYCVP</name>
<sequence>MNFNVLQRSVRARWIWIVSITAVSAAAVLVAGWLAAEPDSPERKADCVIVAETVRRWQTAVAALTPIQGATGPSDEYVDEQYTQMATMVQTAADSVTTPEIKSYLTDWAAAADRLAMSQLDVSGGAEPPETPEEMLEVFTPINDAAGALGELCPDMPSAE</sequence>
<protein>
    <submittedName>
        <fullName evidence="2">Uncharacterized protein</fullName>
    </submittedName>
</protein>
<dbReference type="HOGENOM" id="CLU_1650311_0_0_11"/>